<dbReference type="Pfam" id="PF04677">
    <property type="entry name" value="CwfJ_C_1"/>
    <property type="match status" value="1"/>
</dbReference>
<evidence type="ECO:0000256" key="5">
    <source>
        <dbReference type="ARBA" id="ARBA00022771"/>
    </source>
</evidence>
<dbReference type="Gene3D" id="3.30.428.10">
    <property type="entry name" value="HIT-like"/>
    <property type="match status" value="1"/>
</dbReference>
<organism evidence="15 16">
    <name type="scientific">Corchorus olitorius</name>
    <dbReference type="NCBI Taxonomy" id="93759"/>
    <lineage>
        <taxon>Eukaryota</taxon>
        <taxon>Viridiplantae</taxon>
        <taxon>Streptophyta</taxon>
        <taxon>Embryophyta</taxon>
        <taxon>Tracheophyta</taxon>
        <taxon>Spermatophyta</taxon>
        <taxon>Magnoliopsida</taxon>
        <taxon>eudicotyledons</taxon>
        <taxon>Gunneridae</taxon>
        <taxon>Pentapetalae</taxon>
        <taxon>rosids</taxon>
        <taxon>malvids</taxon>
        <taxon>Malvales</taxon>
        <taxon>Malvaceae</taxon>
        <taxon>Grewioideae</taxon>
        <taxon>Apeibeae</taxon>
        <taxon>Corchorus</taxon>
    </lineage>
</organism>
<name>A0A1R3J9Z2_9ROSI</name>
<dbReference type="EMBL" id="AWUE01016435">
    <property type="protein sequence ID" value="OMO91652.1"/>
    <property type="molecule type" value="Genomic_DNA"/>
</dbReference>
<dbReference type="InterPro" id="IPR008271">
    <property type="entry name" value="Ser/Thr_kinase_AS"/>
</dbReference>
<dbReference type="FunFam" id="3.30.200.20:FF:000146">
    <property type="entry name" value="receptor-like serine/threonine-protein kinase ALE2"/>
    <property type="match status" value="1"/>
</dbReference>
<feature type="compositionally biased region" description="Polar residues" evidence="11">
    <location>
        <begin position="543"/>
        <end position="555"/>
    </location>
</feature>
<feature type="domain" description="C3H1-type" evidence="14">
    <location>
        <begin position="222"/>
        <end position="250"/>
    </location>
</feature>
<feature type="domain" description="C3H1-type" evidence="14">
    <location>
        <begin position="254"/>
        <end position="282"/>
    </location>
</feature>
<feature type="region of interest" description="Disordered" evidence="11">
    <location>
        <begin position="516"/>
        <end position="1008"/>
    </location>
</feature>
<dbReference type="FunFam" id="1.10.510.10:FF:000051">
    <property type="entry name" value="Receptor-like serine/threonine-protein kinase ALE2"/>
    <property type="match status" value="1"/>
</dbReference>
<feature type="transmembrane region" description="Helical" evidence="12">
    <location>
        <begin position="1201"/>
        <end position="1224"/>
    </location>
</feature>
<feature type="zinc finger region" description="C3H1-type" evidence="9">
    <location>
        <begin position="254"/>
        <end position="282"/>
    </location>
</feature>
<keyword evidence="12" id="KW-0812">Transmembrane</keyword>
<evidence type="ECO:0000256" key="8">
    <source>
        <dbReference type="ARBA" id="ARBA00022840"/>
    </source>
</evidence>
<dbReference type="Pfam" id="PF07714">
    <property type="entry name" value="PK_Tyr_Ser-Thr"/>
    <property type="match status" value="1"/>
</dbReference>
<dbReference type="PANTHER" id="PTHR47989">
    <property type="entry name" value="OS01G0750732 PROTEIN"/>
    <property type="match status" value="1"/>
</dbReference>
<dbReference type="Gene3D" id="4.10.1000.10">
    <property type="entry name" value="Zinc finger, CCCH-type"/>
    <property type="match status" value="1"/>
</dbReference>
<dbReference type="Pfam" id="PF23180">
    <property type="entry name" value="ALE2_N"/>
    <property type="match status" value="1"/>
</dbReference>
<keyword evidence="12" id="KW-0472">Membrane</keyword>
<dbReference type="OrthoDB" id="444325at2759"/>
<keyword evidence="8 10" id="KW-0067">ATP-binding</keyword>
<reference evidence="16" key="1">
    <citation type="submission" date="2013-09" db="EMBL/GenBank/DDBJ databases">
        <title>Corchorus olitorius genome sequencing.</title>
        <authorList>
            <person name="Alam M."/>
            <person name="Haque M.S."/>
            <person name="Islam M.S."/>
            <person name="Emdad E.M."/>
            <person name="Islam M.M."/>
            <person name="Ahmed B."/>
            <person name="Halim A."/>
            <person name="Hossen Q.M.M."/>
            <person name="Hossain M.Z."/>
            <person name="Ahmed R."/>
            <person name="Khan M.M."/>
            <person name="Islam R."/>
            <person name="Rashid M.M."/>
            <person name="Khan S.A."/>
            <person name="Rahman M.S."/>
            <person name="Alam M."/>
            <person name="Yahiya A.S."/>
            <person name="Khan M.S."/>
            <person name="Azam M.S."/>
            <person name="Haque T."/>
            <person name="Lashkar M.Z.H."/>
            <person name="Akhand A.I."/>
            <person name="Morshed G."/>
            <person name="Roy S."/>
            <person name="Uddin K.S."/>
            <person name="Rabeya T."/>
            <person name="Hossain A.S."/>
            <person name="Chowdhury A."/>
            <person name="Snigdha A.R."/>
            <person name="Mortoza M.S."/>
            <person name="Matin S.A."/>
            <person name="Hoque S.M.E."/>
            <person name="Islam M.K."/>
            <person name="Roy D.K."/>
            <person name="Haider R."/>
            <person name="Moosa M.M."/>
            <person name="Elias S.M."/>
            <person name="Hasan A.M."/>
            <person name="Jahan S."/>
            <person name="Shafiuddin M."/>
            <person name="Mahmood N."/>
            <person name="Shommy N.S."/>
        </authorList>
    </citation>
    <scope>NUCLEOTIDE SEQUENCE [LARGE SCALE GENOMIC DNA]</scope>
    <source>
        <strain evidence="16">cv. O-4</strain>
    </source>
</reference>
<dbReference type="GO" id="GO:0004674">
    <property type="term" value="F:protein serine/threonine kinase activity"/>
    <property type="evidence" value="ECO:0007669"/>
    <property type="project" value="UniProtKB-KW"/>
</dbReference>
<feature type="zinc finger region" description="C3H1-type" evidence="9">
    <location>
        <begin position="222"/>
        <end position="250"/>
    </location>
</feature>
<gene>
    <name evidence="15" type="ORF">COLO4_18196</name>
</gene>
<feature type="compositionally biased region" description="Polar residues" evidence="11">
    <location>
        <begin position="928"/>
        <end position="937"/>
    </location>
</feature>
<dbReference type="InterPro" id="IPR036265">
    <property type="entry name" value="HIT-like_sf"/>
</dbReference>
<evidence type="ECO:0000313" key="16">
    <source>
        <dbReference type="Proteomes" id="UP000187203"/>
    </source>
</evidence>
<comment type="caution">
    <text evidence="15">The sequence shown here is derived from an EMBL/GenBank/DDBJ whole genome shotgun (WGS) entry which is preliminary data.</text>
</comment>
<evidence type="ECO:0000259" key="13">
    <source>
        <dbReference type="PROSITE" id="PS50011"/>
    </source>
</evidence>
<evidence type="ECO:0000313" key="15">
    <source>
        <dbReference type="EMBL" id="OMO91652.1"/>
    </source>
</evidence>
<keyword evidence="4 10" id="KW-0547">Nucleotide-binding</keyword>
<feature type="domain" description="Protein kinase" evidence="13">
    <location>
        <begin position="1293"/>
        <end position="1549"/>
    </location>
</feature>
<keyword evidence="7 9" id="KW-0862">Zinc</keyword>
<keyword evidence="6" id="KW-0418">Kinase</keyword>
<dbReference type="CDD" id="cd07380">
    <property type="entry name" value="MPP_CWF19_N"/>
    <property type="match status" value="1"/>
</dbReference>
<evidence type="ECO:0000256" key="4">
    <source>
        <dbReference type="ARBA" id="ARBA00022741"/>
    </source>
</evidence>
<dbReference type="PROSITE" id="PS50011">
    <property type="entry name" value="PROTEIN_KINASE_DOM"/>
    <property type="match status" value="1"/>
</dbReference>
<dbReference type="SMART" id="SM00356">
    <property type="entry name" value="ZnF_C3H1"/>
    <property type="match status" value="2"/>
</dbReference>
<feature type="compositionally biased region" description="Polar residues" evidence="11">
    <location>
        <begin position="829"/>
        <end position="838"/>
    </location>
</feature>
<protein>
    <submittedName>
        <fullName evidence="15">Zinc finger, CCCH-type</fullName>
    </submittedName>
</protein>
<dbReference type="SUPFAM" id="SSF90229">
    <property type="entry name" value="CCCH zinc finger"/>
    <property type="match status" value="1"/>
</dbReference>
<dbReference type="STRING" id="93759.A0A1R3J9Z2"/>
<feature type="compositionally biased region" description="Pro residues" evidence="11">
    <location>
        <begin position="783"/>
        <end position="794"/>
    </location>
</feature>
<feature type="binding site" evidence="10">
    <location>
        <position position="1321"/>
    </location>
    <ligand>
        <name>ATP</name>
        <dbReference type="ChEBI" id="CHEBI:30616"/>
    </ligand>
</feature>
<keyword evidence="3 9" id="KW-0479">Metal-binding</keyword>
<evidence type="ECO:0000256" key="12">
    <source>
        <dbReference type="SAM" id="Phobius"/>
    </source>
</evidence>
<feature type="compositionally biased region" description="Polar residues" evidence="11">
    <location>
        <begin position="671"/>
        <end position="688"/>
    </location>
</feature>
<dbReference type="FunFam" id="3.30.428.10:FF:000018">
    <property type="entry name" value="Zinc finger CCCH domain-containing protein 59"/>
    <property type="match status" value="1"/>
</dbReference>
<dbReference type="GO" id="GO:0008270">
    <property type="term" value="F:zinc ion binding"/>
    <property type="evidence" value="ECO:0007669"/>
    <property type="project" value="UniProtKB-KW"/>
</dbReference>
<keyword evidence="1" id="KW-0723">Serine/threonine-protein kinase</keyword>
<evidence type="ECO:0000256" key="6">
    <source>
        <dbReference type="ARBA" id="ARBA00022777"/>
    </source>
</evidence>
<feature type="compositionally biased region" description="Basic and acidic residues" evidence="11">
    <location>
        <begin position="187"/>
        <end position="199"/>
    </location>
</feature>
<dbReference type="InterPro" id="IPR000719">
    <property type="entry name" value="Prot_kinase_dom"/>
</dbReference>
<dbReference type="InterPro" id="IPR057597">
    <property type="entry name" value="ALE2_N"/>
</dbReference>
<feature type="compositionally biased region" description="Low complexity" evidence="11">
    <location>
        <begin position="910"/>
        <end position="921"/>
    </location>
</feature>
<dbReference type="GO" id="GO:0005524">
    <property type="term" value="F:ATP binding"/>
    <property type="evidence" value="ECO:0007669"/>
    <property type="project" value="UniProtKB-UniRule"/>
</dbReference>
<dbReference type="CDD" id="cd14066">
    <property type="entry name" value="STKc_IRAK"/>
    <property type="match status" value="1"/>
</dbReference>
<evidence type="ECO:0000256" key="7">
    <source>
        <dbReference type="ARBA" id="ARBA00022833"/>
    </source>
</evidence>
<dbReference type="PROSITE" id="PS50103">
    <property type="entry name" value="ZF_C3H1"/>
    <property type="match status" value="2"/>
</dbReference>
<dbReference type="InterPro" id="IPR006768">
    <property type="entry name" value="Cwf19-like_C_dom-1"/>
</dbReference>
<dbReference type="PROSITE" id="PS00108">
    <property type="entry name" value="PROTEIN_KINASE_ST"/>
    <property type="match status" value="1"/>
</dbReference>
<keyword evidence="2" id="KW-0808">Transferase</keyword>
<feature type="compositionally biased region" description="Low complexity" evidence="11">
    <location>
        <begin position="813"/>
        <end position="828"/>
    </location>
</feature>
<dbReference type="SUPFAM" id="SSF56112">
    <property type="entry name" value="Protein kinase-like (PK-like)"/>
    <property type="match status" value="1"/>
</dbReference>
<dbReference type="InterPro" id="IPR001245">
    <property type="entry name" value="Ser-Thr/Tyr_kinase_cat_dom"/>
</dbReference>
<evidence type="ECO:0000256" key="3">
    <source>
        <dbReference type="ARBA" id="ARBA00022723"/>
    </source>
</evidence>
<dbReference type="Gene3D" id="3.30.200.20">
    <property type="entry name" value="Phosphorylase Kinase, domain 1"/>
    <property type="match status" value="1"/>
</dbReference>
<evidence type="ECO:0000259" key="14">
    <source>
        <dbReference type="PROSITE" id="PS50103"/>
    </source>
</evidence>
<keyword evidence="5 9" id="KW-0863">Zinc-finger</keyword>
<feature type="compositionally biased region" description="Polar residues" evidence="11">
    <location>
        <begin position="765"/>
        <end position="775"/>
    </location>
</feature>
<evidence type="ECO:0000256" key="10">
    <source>
        <dbReference type="PROSITE-ProRule" id="PRU10141"/>
    </source>
</evidence>
<dbReference type="InterPro" id="IPR036855">
    <property type="entry name" value="Znf_CCCH_sf"/>
</dbReference>
<dbReference type="SUPFAM" id="SSF54197">
    <property type="entry name" value="HIT-like"/>
    <property type="match status" value="1"/>
</dbReference>
<evidence type="ECO:0000256" key="2">
    <source>
        <dbReference type="ARBA" id="ARBA00022679"/>
    </source>
</evidence>
<feature type="region of interest" description="Disordered" evidence="11">
    <location>
        <begin position="175"/>
        <end position="206"/>
    </location>
</feature>
<dbReference type="PROSITE" id="PS00107">
    <property type="entry name" value="PROTEIN_KINASE_ATP"/>
    <property type="match status" value="1"/>
</dbReference>
<sequence length="1670" mass="179725">MAPPRILLCGDVLGRLNQLFKRVNSVNKSAGPFDALFCVGQFFPDETDRLDEFMDHVEGRAQIPLPTYFIGDYGVGAAKVLSTASKNSANQGFKMDGFKICDNLFWLKGSGKFTLHGTKGAFYAREPYSNVDAMHVTRFLGLASVGNKDKQKFLHALSPTPSSAMSAAEISAKPPNTTLSPYTLADQADHPKESTKRAGDSLPDSQYWRYDVSNKRQKHGSGDGNKVCFKFISSGNCPRGEKCNFQHDVDAREQFLRGVCLDFIIKGKCEKGPDCNFKHSLQDEGESYTRRRPGSGNSNTNRSKECWFCLSSPNVDSHLVISIGENFYCALAKGPLVQDHALIIPVEHLPNTLCLPEDSEIELGKYRNSLKMYYKNQGKDAVFFEWISVRSTHANLQAIPVPSSKTAALKDIFDLAAKKLGFEFVSKKFNNNSEGRKWLRTQFDKNLSCFYVELPDGSILLHVIEENEKFPAQFGREVLAGLLNMADRADWRNCTPGKEEETMLAENFKKRFQVFDPRHNASPSPTEFSMVAPSEGIPDTFEQRSNPPTTPSLANGSGLHPSPALPPLMSAPVPESTEGHGHSLSPSDVTEPPAHNTAPPPFTIEERGPSLPPGASVVSPPVGGAPPPLPDAPSKSPTAPHEKAPIIPSITPSQNPPESSPVIHHTPVAPSLNNSPQNPPDINSSSPSAFPPIANQRNSSNDKAPVLEPTAPAPVGPPLRNSPQNPPSINSSRPSASPPSANQRNSSNSRAPIMEPIAPAPVITPSRNSPQNHTAIHSRGPTASPPSAPIPEPIAPVASPPMKFERATPPDRSSMPPSVLPVPVISPSGDSPQNSPTVHPNMPGGTPSQLPAPGISPVASPPSSINWKNDGIPAASPINEIHKPVPPVNHTLKNGSSSAVSPAPKAPRHPASSPVPSLAPSNKGKNHSALSPSSSLNKHQHKRNQSTTPAPEPIHSGSSASPPQSVVPSSVNTVAPVPSPSPVPASRQTKLPLISPKVSPSKPPLRGNKVPPPPLVMSFPPPPPNDDCSTTICTEPYTNTPPGSPCDCVLPMQVGLRLSVALYTFFPLVSELAAEIAAGVFMKQSQVRIIGANAASEQPEKTLVLTDLVPLGKRFDNTTAFLTFQRFWHKQVAIKTSLFGDYEVLYVRYLGLPPSPPLPPSDVGLIDGGPYPGNGNNARAIKPLGVDVHGKRHRSVLSGGVIAIIVLSVLVALVLCSAIAWALLYKRRGQAGQRGPTPQPLLPSLAKPSGSAGSMVGSGLSSTSLSFSSSIAAYTGSAKTFSASDIEKATGNFDDARILGEGGFGRVYSGVLEDDTKVAVKVLKRDDQQGGREFLAEVEMLSRLHHRNLVKLIGICTEERVDKEAAPLEWDTRIKIALGAARGLAYLHEDSSPRVIHRDFKSSNILLEHDFTPKVSDFGLARTAMDEEGRHISTRVMGTFGYVAPEYAMTGHLLVKSDVYSYGVVLLELLTGRKPVDMTQPPGQENLVAWARPLLTTKEGLEAIIDPSLGADVPFDSFAKVAAIASMCVQPEVSHRPFMGEVVQALKLVCNECDEAKEVGSGDFSQDDLSVDLDARVSTHSGQLTDPLQSHYLNPNYDSGLDTERGLSVSDLFSSSARYGRQSSESFRRHFSSGPLRTERGTRFWQKMQRMSRGSISEHGVMNKFWSGSH</sequence>
<evidence type="ECO:0000256" key="1">
    <source>
        <dbReference type="ARBA" id="ARBA00022527"/>
    </source>
</evidence>
<dbReference type="InterPro" id="IPR017441">
    <property type="entry name" value="Protein_kinase_ATP_BS"/>
</dbReference>
<keyword evidence="16" id="KW-1185">Reference proteome</keyword>
<dbReference type="InterPro" id="IPR006767">
    <property type="entry name" value="Cwf19-like_C_dom-2"/>
</dbReference>
<dbReference type="PANTHER" id="PTHR47989:SF9">
    <property type="entry name" value="PROTEIN KINASE SUPERFAMILY PROTEIN"/>
    <property type="match status" value="1"/>
</dbReference>
<feature type="compositionally biased region" description="Low complexity" evidence="11">
    <location>
        <begin position="956"/>
        <end position="976"/>
    </location>
</feature>
<proteinExistence type="predicted"/>
<dbReference type="InterPro" id="IPR000571">
    <property type="entry name" value="Znf_CCCH"/>
</dbReference>
<dbReference type="Proteomes" id="UP000187203">
    <property type="component" value="Unassembled WGS sequence"/>
</dbReference>
<feature type="compositionally biased region" description="Low complexity" evidence="11">
    <location>
        <begin position="721"/>
        <end position="752"/>
    </location>
</feature>
<dbReference type="Gene3D" id="1.10.510.10">
    <property type="entry name" value="Transferase(Phosphotransferase) domain 1"/>
    <property type="match status" value="1"/>
</dbReference>
<dbReference type="InterPro" id="IPR011009">
    <property type="entry name" value="Kinase-like_dom_sf"/>
</dbReference>
<accession>A0A1R3J9Z2</accession>
<evidence type="ECO:0000256" key="9">
    <source>
        <dbReference type="PROSITE-ProRule" id="PRU00723"/>
    </source>
</evidence>
<dbReference type="Pfam" id="PF04676">
    <property type="entry name" value="CwfJ_C_2"/>
    <property type="match status" value="1"/>
</dbReference>
<feature type="compositionally biased region" description="Low complexity" evidence="11">
    <location>
        <begin position="613"/>
        <end position="622"/>
    </location>
</feature>
<evidence type="ECO:0000256" key="11">
    <source>
        <dbReference type="SAM" id="MobiDB-lite"/>
    </source>
</evidence>
<keyword evidence="12" id="KW-1133">Transmembrane helix</keyword>